<name>A0A8S5N106_9CAUD</name>
<evidence type="ECO:0000313" key="2">
    <source>
        <dbReference type="EMBL" id="DAD88289.1"/>
    </source>
</evidence>
<dbReference type="EMBL" id="BK015038">
    <property type="protein sequence ID" value="DAD88289.1"/>
    <property type="molecule type" value="Genomic_DNA"/>
</dbReference>
<organism evidence="2">
    <name type="scientific">Siphoviridae sp. ctOiG6</name>
    <dbReference type="NCBI Taxonomy" id="2826313"/>
    <lineage>
        <taxon>Viruses</taxon>
        <taxon>Duplodnaviria</taxon>
        <taxon>Heunggongvirae</taxon>
        <taxon>Uroviricota</taxon>
        <taxon>Caudoviricetes</taxon>
    </lineage>
</organism>
<evidence type="ECO:0000256" key="1">
    <source>
        <dbReference type="SAM" id="MobiDB-lite"/>
    </source>
</evidence>
<protein>
    <submittedName>
        <fullName evidence="2">Uncharacterized protein</fullName>
    </submittedName>
</protein>
<proteinExistence type="predicted"/>
<accession>A0A8S5N106</accession>
<feature type="region of interest" description="Disordered" evidence="1">
    <location>
        <begin position="1"/>
        <end position="45"/>
    </location>
</feature>
<reference evidence="2" key="1">
    <citation type="journal article" date="2021" name="Proc. Natl. Acad. Sci. U.S.A.">
        <title>A Catalog of Tens of Thousands of Viruses from Human Metagenomes Reveals Hidden Associations with Chronic Diseases.</title>
        <authorList>
            <person name="Tisza M.J."/>
            <person name="Buck C.B."/>
        </authorList>
    </citation>
    <scope>NUCLEOTIDE SEQUENCE</scope>
    <source>
        <strain evidence="2">CtOiG6</strain>
    </source>
</reference>
<sequence length="45" mass="5380">MIFCESYKQNKRKPVRSQQKAPDGLHKSNAINQSKQSLYYEHREI</sequence>